<protein>
    <submittedName>
        <fullName evidence="1">Uncharacterized protein</fullName>
    </submittedName>
</protein>
<evidence type="ECO:0000313" key="1">
    <source>
        <dbReference type="EMBL" id="WAR25728.1"/>
    </source>
</evidence>
<accession>A0ABY7FU34</accession>
<evidence type="ECO:0000313" key="2">
    <source>
        <dbReference type="Proteomes" id="UP001164746"/>
    </source>
</evidence>
<keyword evidence="2" id="KW-1185">Reference proteome</keyword>
<name>A0ABY7FU34_MYAAR</name>
<reference evidence="1" key="1">
    <citation type="submission" date="2022-11" db="EMBL/GenBank/DDBJ databases">
        <title>Centuries of genome instability and evolution in soft-shell clam transmissible cancer (bioRxiv).</title>
        <authorList>
            <person name="Hart S.F.M."/>
            <person name="Yonemitsu M.A."/>
            <person name="Giersch R.M."/>
            <person name="Beal B.F."/>
            <person name="Arriagada G."/>
            <person name="Davis B.W."/>
            <person name="Ostrander E.A."/>
            <person name="Goff S.P."/>
            <person name="Metzger M.J."/>
        </authorList>
    </citation>
    <scope>NUCLEOTIDE SEQUENCE</scope>
    <source>
        <strain evidence="1">MELC-2E11</strain>
        <tissue evidence="1">Siphon/mantle</tissue>
    </source>
</reference>
<dbReference type="EMBL" id="CP111025">
    <property type="protein sequence ID" value="WAR25728.1"/>
    <property type="molecule type" value="Genomic_DNA"/>
</dbReference>
<organism evidence="1 2">
    <name type="scientific">Mya arenaria</name>
    <name type="common">Soft-shell clam</name>
    <dbReference type="NCBI Taxonomy" id="6604"/>
    <lineage>
        <taxon>Eukaryota</taxon>
        <taxon>Metazoa</taxon>
        <taxon>Spiralia</taxon>
        <taxon>Lophotrochozoa</taxon>
        <taxon>Mollusca</taxon>
        <taxon>Bivalvia</taxon>
        <taxon>Autobranchia</taxon>
        <taxon>Heteroconchia</taxon>
        <taxon>Euheterodonta</taxon>
        <taxon>Imparidentia</taxon>
        <taxon>Neoheterodontei</taxon>
        <taxon>Myida</taxon>
        <taxon>Myoidea</taxon>
        <taxon>Myidae</taxon>
        <taxon>Mya</taxon>
    </lineage>
</organism>
<gene>
    <name evidence="1" type="ORF">MAR_011432</name>
</gene>
<sequence>MPVSFLLPPSGSISSLDLLDGPDIHDDLEEICDVIDAMTYCDEREIPIDGLDDIDEIKERIKLHFIKQNSMFHYDIGLTSR</sequence>
<proteinExistence type="predicted"/>
<dbReference type="Proteomes" id="UP001164746">
    <property type="component" value="Chromosome 14"/>
</dbReference>